<feature type="region of interest" description="Disordered" evidence="1">
    <location>
        <begin position="189"/>
        <end position="208"/>
    </location>
</feature>
<keyword evidence="3" id="KW-1185">Reference proteome</keyword>
<dbReference type="GO" id="GO:0050308">
    <property type="term" value="F:sugar-phosphatase activity"/>
    <property type="evidence" value="ECO:0007669"/>
    <property type="project" value="TreeGrafter"/>
</dbReference>
<dbReference type="InterPro" id="IPR041492">
    <property type="entry name" value="HAD_2"/>
</dbReference>
<dbReference type="EMBL" id="LPWH01000011">
    <property type="protein sequence ID" value="POR04646.1"/>
    <property type="molecule type" value="Genomic_DNA"/>
</dbReference>
<gene>
    <name evidence="2" type="ORF">AU468_03060</name>
</gene>
<comment type="caution">
    <text evidence="2">The sequence shown here is derived from an EMBL/GenBank/DDBJ whole genome shotgun (WGS) entry which is preliminary data.</text>
</comment>
<dbReference type="Gene3D" id="1.10.150.240">
    <property type="entry name" value="Putative phosphatase, domain 2"/>
    <property type="match status" value="1"/>
</dbReference>
<dbReference type="Pfam" id="PF13419">
    <property type="entry name" value="HAD_2"/>
    <property type="match status" value="1"/>
</dbReference>
<dbReference type="SFLD" id="SFLDG01129">
    <property type="entry name" value="C1.5:_HAD__Beta-PGM__Phosphata"/>
    <property type="match status" value="1"/>
</dbReference>
<dbReference type="PANTHER" id="PTHR43481">
    <property type="entry name" value="FRUCTOSE-1-PHOSPHATE PHOSPHATASE"/>
    <property type="match status" value="1"/>
</dbReference>
<name>A0A2S4JYR6_9SPIO</name>
<dbReference type="CDD" id="cd07505">
    <property type="entry name" value="HAD_BPGM-like"/>
    <property type="match status" value="1"/>
</dbReference>
<evidence type="ECO:0000256" key="1">
    <source>
        <dbReference type="SAM" id="MobiDB-lite"/>
    </source>
</evidence>
<accession>A0A2S4JYR6</accession>
<protein>
    <submittedName>
        <fullName evidence="2">Uncharacterized protein</fullName>
    </submittedName>
</protein>
<dbReference type="InterPro" id="IPR036412">
    <property type="entry name" value="HAD-like_sf"/>
</dbReference>
<dbReference type="RefSeq" id="WP_103679455.1">
    <property type="nucleotide sequence ID" value="NZ_LPWH01000011.1"/>
</dbReference>
<dbReference type="Gene3D" id="3.40.50.1000">
    <property type="entry name" value="HAD superfamily/HAD-like"/>
    <property type="match status" value="1"/>
</dbReference>
<dbReference type="InterPro" id="IPR006439">
    <property type="entry name" value="HAD-SF_hydro_IA"/>
</dbReference>
<dbReference type="SFLD" id="SFLDS00003">
    <property type="entry name" value="Haloacid_Dehalogenase"/>
    <property type="match status" value="1"/>
</dbReference>
<organism evidence="2 3">
    <name type="scientific">Alkalispirochaeta sphaeroplastigenens</name>
    <dbReference type="NCBI Taxonomy" id="1187066"/>
    <lineage>
        <taxon>Bacteria</taxon>
        <taxon>Pseudomonadati</taxon>
        <taxon>Spirochaetota</taxon>
        <taxon>Spirochaetia</taxon>
        <taxon>Spirochaetales</taxon>
        <taxon>Spirochaetaceae</taxon>
        <taxon>Alkalispirochaeta</taxon>
    </lineage>
</organism>
<dbReference type="SUPFAM" id="SSF56784">
    <property type="entry name" value="HAD-like"/>
    <property type="match status" value="1"/>
</dbReference>
<sequence length="208" mass="22726">MIFTPHDRIQALIFDLDGTLLDTMPLHFAAWRETLRNEGILLEESLFRELGGLSSVAIVDALNQRFSRSFSPMALAVAKDRAYLQRIKEVKPIGGVARILCRYTGELPIGIATNECRAVTSLTLRSAGFASLVQAVVTSDDVDHAKPAPDIFLECARRLGVDPARCHVFEDSDSGLQAARGAGMSVSDIRLFPPDEAPQGDDGCPWEE</sequence>
<dbReference type="NCBIfam" id="TIGR01509">
    <property type="entry name" value="HAD-SF-IA-v3"/>
    <property type="match status" value="1"/>
</dbReference>
<dbReference type="Proteomes" id="UP000237350">
    <property type="component" value="Unassembled WGS sequence"/>
</dbReference>
<dbReference type="PANTHER" id="PTHR43481:SF4">
    <property type="entry name" value="GLYCEROL-1-PHOSPHATE PHOSPHOHYDROLASE 1-RELATED"/>
    <property type="match status" value="1"/>
</dbReference>
<reference evidence="3" key="1">
    <citation type="submission" date="2015-12" db="EMBL/GenBank/DDBJ databases">
        <authorList>
            <person name="Lodha T.D."/>
            <person name="Chintalapati S."/>
            <person name="Chintalapati V.R."/>
            <person name="Sravanthi T."/>
        </authorList>
    </citation>
    <scope>NUCLEOTIDE SEQUENCE [LARGE SCALE GENOMIC DNA]</scope>
    <source>
        <strain evidence="3">JC133</strain>
    </source>
</reference>
<proteinExistence type="predicted"/>
<evidence type="ECO:0000313" key="2">
    <source>
        <dbReference type="EMBL" id="POR04646.1"/>
    </source>
</evidence>
<dbReference type="InterPro" id="IPR023214">
    <property type="entry name" value="HAD_sf"/>
</dbReference>
<evidence type="ECO:0000313" key="3">
    <source>
        <dbReference type="Proteomes" id="UP000237350"/>
    </source>
</evidence>
<dbReference type="AlphaFoldDB" id="A0A2S4JYR6"/>
<dbReference type="InterPro" id="IPR023198">
    <property type="entry name" value="PGP-like_dom2"/>
</dbReference>
<dbReference type="OrthoDB" id="9797743at2"/>
<dbReference type="InterPro" id="IPR051806">
    <property type="entry name" value="HAD-like_SPP"/>
</dbReference>